<feature type="active site" description="Charge relay system" evidence="1">
    <location>
        <position position="239"/>
    </location>
</feature>
<dbReference type="InterPro" id="IPR029058">
    <property type="entry name" value="AB_hydrolase_fold"/>
</dbReference>
<gene>
    <name evidence="5" type="ORF">SAMN06295964_2801</name>
</gene>
<dbReference type="InterPro" id="IPR012354">
    <property type="entry name" value="Esterase_lipase"/>
</dbReference>
<sequence>MGHHGVMSDSSPHATSPVRPGAEPFFAPGGRVGVLLSHGFTGSPASMVPWGRRLAEAGHTVAVPRLPGHGTTWQEMNTTTWRDWYGELDTALTDLRSQCEFVAVCGLSMGGALALRLAEQRPEEVDALVLVNPAIALQRRDLKLVPLLSRVLPSMPGVGNDIKLTGQDEVAYDRMPLKAMASQLQLWRDVRENLDRVTAPLLMFRSTEDHVVDATTAGLVMKGVSSPERELVELGDSYHVATLDHDAEFIMERSAQFLADHAPVA</sequence>
<evidence type="ECO:0000256" key="1">
    <source>
        <dbReference type="PIRSR" id="PIRSR017388-1"/>
    </source>
</evidence>
<feature type="active site" description="Charge relay system" evidence="1">
    <location>
        <position position="209"/>
    </location>
</feature>
<proteinExistence type="predicted"/>
<dbReference type="Pfam" id="PF12146">
    <property type="entry name" value="Hydrolase_4"/>
    <property type="match status" value="1"/>
</dbReference>
<name>A0A1T4Z6X5_9ACTN</name>
<evidence type="ECO:0000313" key="6">
    <source>
        <dbReference type="Proteomes" id="UP000191040"/>
    </source>
</evidence>
<dbReference type="EMBL" id="LT796768">
    <property type="protein sequence ID" value="SKB09628.1"/>
    <property type="molecule type" value="Genomic_DNA"/>
</dbReference>
<dbReference type="InterPro" id="IPR051044">
    <property type="entry name" value="MAG_DAG_Lipase"/>
</dbReference>
<evidence type="ECO:0000259" key="4">
    <source>
        <dbReference type="Pfam" id="PF12146"/>
    </source>
</evidence>
<evidence type="ECO:0000256" key="2">
    <source>
        <dbReference type="PIRSR" id="PIRSR017388-2"/>
    </source>
</evidence>
<dbReference type="PRINTS" id="PR00111">
    <property type="entry name" value="ABHYDROLASE"/>
</dbReference>
<feature type="binding site" evidence="2">
    <location>
        <position position="109"/>
    </location>
    <ligand>
        <name>substrate</name>
    </ligand>
</feature>
<accession>A0A1T4Z6X5</accession>
<feature type="active site" description="Nucleophile" evidence="1">
    <location>
        <position position="108"/>
    </location>
</feature>
<dbReference type="PANTHER" id="PTHR11614">
    <property type="entry name" value="PHOSPHOLIPASE-RELATED"/>
    <property type="match status" value="1"/>
</dbReference>
<dbReference type="InterPro" id="IPR000073">
    <property type="entry name" value="AB_hydrolase_1"/>
</dbReference>
<evidence type="ECO:0000256" key="3">
    <source>
        <dbReference type="SAM" id="MobiDB-lite"/>
    </source>
</evidence>
<feature type="binding site" evidence="2">
    <location>
        <position position="40"/>
    </location>
    <ligand>
        <name>substrate</name>
    </ligand>
</feature>
<dbReference type="SUPFAM" id="SSF53474">
    <property type="entry name" value="alpha/beta-Hydrolases"/>
    <property type="match status" value="1"/>
</dbReference>
<organism evidence="5 6">
    <name type="scientific">Aeromicrobium choanae</name>
    <dbReference type="NCBI Taxonomy" id="1736691"/>
    <lineage>
        <taxon>Bacteria</taxon>
        <taxon>Bacillati</taxon>
        <taxon>Actinomycetota</taxon>
        <taxon>Actinomycetes</taxon>
        <taxon>Propionibacteriales</taxon>
        <taxon>Nocardioidaceae</taxon>
        <taxon>Aeromicrobium</taxon>
    </lineage>
</organism>
<dbReference type="GO" id="GO:0052689">
    <property type="term" value="F:carboxylic ester hydrolase activity"/>
    <property type="evidence" value="ECO:0007669"/>
    <property type="project" value="InterPro"/>
</dbReference>
<protein>
    <submittedName>
        <fullName evidence="5">Carboxylesterase</fullName>
    </submittedName>
</protein>
<dbReference type="STRING" id="1736691.SAMN06295964_2801"/>
<dbReference type="InterPro" id="IPR022742">
    <property type="entry name" value="Hydrolase_4"/>
</dbReference>
<dbReference type="AlphaFoldDB" id="A0A1T4Z6X5"/>
<evidence type="ECO:0000313" key="5">
    <source>
        <dbReference type="EMBL" id="SKB09628.1"/>
    </source>
</evidence>
<dbReference type="Proteomes" id="UP000191040">
    <property type="component" value="Chromosome I"/>
</dbReference>
<reference evidence="6" key="1">
    <citation type="submission" date="2017-02" db="EMBL/GenBank/DDBJ databases">
        <authorList>
            <person name="Varghese N."/>
            <person name="Submissions S."/>
        </authorList>
    </citation>
    <scope>NUCLEOTIDE SEQUENCE [LARGE SCALE GENOMIC DNA]</scope>
    <source>
        <strain evidence="6">9H-4</strain>
    </source>
</reference>
<feature type="region of interest" description="Disordered" evidence="3">
    <location>
        <begin position="1"/>
        <end position="23"/>
    </location>
</feature>
<feature type="domain" description="Serine aminopeptidase S33" evidence="4">
    <location>
        <begin position="34"/>
        <end position="244"/>
    </location>
</feature>
<dbReference type="Gene3D" id="3.40.50.1820">
    <property type="entry name" value="alpha/beta hydrolase"/>
    <property type="match status" value="1"/>
</dbReference>
<keyword evidence="6" id="KW-1185">Reference proteome</keyword>
<dbReference type="PIRSF" id="PIRSF017388">
    <property type="entry name" value="Esterase_lipase"/>
    <property type="match status" value="1"/>
</dbReference>